<proteinExistence type="predicted"/>
<dbReference type="Proteomes" id="UP000594688">
    <property type="component" value="Chromosome"/>
</dbReference>
<dbReference type="AlphaFoldDB" id="A0A7T0BU22"/>
<name>A0A7T0BU22_9BACT</name>
<sequence length="78" mass="8706">MSEDDGKEKKEEPINTKVLMIAIIGMLAVGFVAVMFVAVPSFFLGGEGSWKEGIVEDIVIILTLFMFVFGFYQNTKMH</sequence>
<keyword evidence="1" id="KW-1133">Transmembrane helix</keyword>
<dbReference type="KEGG" id="nli:G3M70_03350"/>
<evidence type="ECO:0000256" key="1">
    <source>
        <dbReference type="SAM" id="Phobius"/>
    </source>
</evidence>
<dbReference type="EMBL" id="CP048685">
    <property type="protein sequence ID" value="QPJ60974.1"/>
    <property type="molecule type" value="Genomic_DNA"/>
</dbReference>
<feature type="transmembrane region" description="Helical" evidence="1">
    <location>
        <begin position="18"/>
        <end position="42"/>
    </location>
</feature>
<evidence type="ECO:0000313" key="3">
    <source>
        <dbReference type="Proteomes" id="UP000594688"/>
    </source>
</evidence>
<protein>
    <submittedName>
        <fullName evidence="2">Uncharacterized protein</fullName>
    </submittedName>
</protein>
<accession>A0A7T0BU22</accession>
<reference evidence="2 3" key="1">
    <citation type="submission" date="2020-02" db="EMBL/GenBank/DDBJ databases">
        <title>Genomic and physiological characterization of two novel Nitrospinaceae genera.</title>
        <authorList>
            <person name="Mueller A.J."/>
            <person name="Jung M.-Y."/>
            <person name="Strachan C.R."/>
            <person name="Herbold C.W."/>
            <person name="Kirkegaard R.H."/>
            <person name="Daims H."/>
        </authorList>
    </citation>
    <scope>NUCLEOTIDE SEQUENCE [LARGE SCALE GENOMIC DNA]</scope>
    <source>
        <strain evidence="2">EB</strain>
    </source>
</reference>
<feature type="transmembrane region" description="Helical" evidence="1">
    <location>
        <begin position="54"/>
        <end position="72"/>
    </location>
</feature>
<keyword evidence="1" id="KW-0472">Membrane</keyword>
<keyword evidence="1" id="KW-0812">Transmembrane</keyword>
<organism evidence="2 3">
    <name type="scientific">Candidatus Nitronauta litoralis</name>
    <dbReference type="NCBI Taxonomy" id="2705533"/>
    <lineage>
        <taxon>Bacteria</taxon>
        <taxon>Pseudomonadati</taxon>
        <taxon>Nitrospinota/Tectimicrobiota group</taxon>
        <taxon>Nitrospinota</taxon>
        <taxon>Nitrospinia</taxon>
        <taxon>Nitrospinales</taxon>
        <taxon>Nitrospinaceae</taxon>
        <taxon>Candidatus Nitronauta</taxon>
    </lineage>
</organism>
<evidence type="ECO:0000313" key="2">
    <source>
        <dbReference type="EMBL" id="QPJ60974.1"/>
    </source>
</evidence>
<gene>
    <name evidence="2" type="ORF">G3M70_03350</name>
</gene>